<evidence type="ECO:0000313" key="7">
    <source>
        <dbReference type="Proteomes" id="UP000003494"/>
    </source>
</evidence>
<evidence type="ECO:0000256" key="3">
    <source>
        <dbReference type="ARBA" id="ARBA00022801"/>
    </source>
</evidence>
<accession>C4GDD6</accession>
<dbReference type="SUPFAM" id="SSF75005">
    <property type="entry name" value="Arabinanase/levansucrase/invertase"/>
    <property type="match status" value="1"/>
</dbReference>
<gene>
    <name evidence="6" type="ORF">GCWU000342_02109</name>
</gene>
<keyword evidence="7" id="KW-1185">Reference proteome</keyword>
<evidence type="ECO:0000313" key="6">
    <source>
        <dbReference type="EMBL" id="EEP27415.1"/>
    </source>
</evidence>
<feature type="domain" description="Glycosyl hydrolase family 32 N-terminal" evidence="5">
    <location>
        <begin position="47"/>
        <end position="332"/>
    </location>
</feature>
<dbReference type="PANTHER" id="PTHR43101">
    <property type="entry name" value="BETA-FRUCTOSIDASE"/>
    <property type="match status" value="1"/>
</dbReference>
<proteinExistence type="inferred from homology"/>
<dbReference type="AlphaFoldDB" id="C4GDD6"/>
<dbReference type="CDD" id="cd08995">
    <property type="entry name" value="GH32_EcAec43-like"/>
    <property type="match status" value="1"/>
</dbReference>
<dbReference type="InterPro" id="IPR023296">
    <property type="entry name" value="Glyco_hydro_beta-prop_sf"/>
</dbReference>
<dbReference type="GO" id="GO:0004564">
    <property type="term" value="F:beta-fructofuranosidase activity"/>
    <property type="evidence" value="ECO:0007669"/>
    <property type="project" value="UniProtKB-EC"/>
</dbReference>
<dbReference type="STRING" id="626523.GCWU000342_02109"/>
<dbReference type="GO" id="GO:0005975">
    <property type="term" value="P:carbohydrate metabolic process"/>
    <property type="evidence" value="ECO:0007669"/>
    <property type="project" value="InterPro"/>
</dbReference>
<evidence type="ECO:0000256" key="4">
    <source>
        <dbReference type="ARBA" id="ARBA00023295"/>
    </source>
</evidence>
<dbReference type="EMBL" id="ACIP02000007">
    <property type="protein sequence ID" value="EEP27415.1"/>
    <property type="molecule type" value="Genomic_DNA"/>
</dbReference>
<dbReference type="Proteomes" id="UP000003494">
    <property type="component" value="Unassembled WGS sequence"/>
</dbReference>
<dbReference type="InterPro" id="IPR051214">
    <property type="entry name" value="GH32_Enzymes"/>
</dbReference>
<keyword evidence="3 6" id="KW-0378">Hydrolase</keyword>
<dbReference type="InterPro" id="IPR001362">
    <property type="entry name" value="Glyco_hydro_32"/>
</dbReference>
<dbReference type="Gene3D" id="2.60.120.560">
    <property type="entry name" value="Exo-inulinase, domain 1"/>
    <property type="match status" value="1"/>
</dbReference>
<evidence type="ECO:0000256" key="1">
    <source>
        <dbReference type="ARBA" id="ARBA00009902"/>
    </source>
</evidence>
<dbReference type="Gene3D" id="2.115.10.20">
    <property type="entry name" value="Glycosyl hydrolase domain, family 43"/>
    <property type="match status" value="1"/>
</dbReference>
<comment type="caution">
    <text evidence="6">The sequence shown here is derived from an EMBL/GenBank/DDBJ whole genome shotgun (WGS) entry which is preliminary data.</text>
</comment>
<dbReference type="eggNOG" id="COG1621">
    <property type="taxonomic scope" value="Bacteria"/>
</dbReference>
<organism evidence="6 7">
    <name type="scientific">Shuttleworthella satelles DSM 14600</name>
    <dbReference type="NCBI Taxonomy" id="626523"/>
    <lineage>
        <taxon>Bacteria</taxon>
        <taxon>Bacillati</taxon>
        <taxon>Bacillota</taxon>
        <taxon>Clostridia</taxon>
        <taxon>Lachnospirales</taxon>
        <taxon>Lachnospiraceae</taxon>
        <taxon>Shuttleworthella</taxon>
    </lineage>
</organism>
<reference evidence="6" key="1">
    <citation type="submission" date="2009-04" db="EMBL/GenBank/DDBJ databases">
        <authorList>
            <person name="Weinstock G."/>
            <person name="Sodergren E."/>
            <person name="Clifton S."/>
            <person name="Fulton L."/>
            <person name="Fulton B."/>
            <person name="Courtney L."/>
            <person name="Fronick C."/>
            <person name="Harrison M."/>
            <person name="Strong C."/>
            <person name="Farmer C."/>
            <person name="Delahaunty K."/>
            <person name="Markovic C."/>
            <person name="Hall O."/>
            <person name="Minx P."/>
            <person name="Tomlinson C."/>
            <person name="Mitreva M."/>
            <person name="Nelson J."/>
            <person name="Hou S."/>
            <person name="Wollam A."/>
            <person name="Pepin K.H."/>
            <person name="Johnson M."/>
            <person name="Bhonagiri V."/>
            <person name="Nash W.E."/>
            <person name="Warren W."/>
            <person name="Chinwalla A."/>
            <person name="Mardis E.R."/>
            <person name="Wilson R.K."/>
        </authorList>
    </citation>
    <scope>NUCLEOTIDE SEQUENCE [LARGE SCALE GENOMIC DNA]</scope>
    <source>
        <strain evidence="6">DSM 14600</strain>
    </source>
</reference>
<comment type="similarity">
    <text evidence="1">Belongs to the glycosyl hydrolase 32 family.</text>
</comment>
<dbReference type="EC" id="3.2.1.26" evidence="2"/>
<dbReference type="Pfam" id="PF00251">
    <property type="entry name" value="Glyco_hydro_32N"/>
    <property type="match status" value="1"/>
</dbReference>
<evidence type="ECO:0000256" key="2">
    <source>
        <dbReference type="ARBA" id="ARBA00012758"/>
    </source>
</evidence>
<sequence length="548" mass="63225">MKMQENDRVQHHFLKIYSICAYSKGMEAVRIKSVQREREIFMSGVFYQPEGGWVGDTIPFAHDGKFYIFYLHDERKGHSEDEYGYRTSWNLLITEDGVHFEDKGIVLPVGGYEDADYACYTGSVIAGKDGRFHLFYTAQNNYNPIYHRDGRPLQFVAHAISEDLIHWEKDPSAIFGADESIYEPFDWRDPFVFYNGEEDCYNMLLAARLKGAGDKNGGCVGLCHSKDLIHWQAAEPFYHPESYMTHECPDLFRMGGKWYLVYSTFSEKFVTHYRVADSLGGPWTAPVEDTFDGRAFYAAKTAETKGRRWAFAWVPTRRGGSDFGQYEWGGTLLMHQLKQEADGRLSVSPPRAVREAFEARLILCGPEPEEGGKETEDKGEYRRGGSKLELRNIQGKKNLIFDGMEEDCMIEADLIYEEGTRAFGLAVRQDEKMEKGYYFRLEPFYNRLVADMWPRRIAGVNQWYIDGDKAFLVELERPLDFSKLQNRRLHLCLIAEGSILCLYVNDSLALTMRAYESGRSHWGFFVDDGGIQIENVRLTAREIHRDTF</sequence>
<dbReference type="InterPro" id="IPR013148">
    <property type="entry name" value="Glyco_hydro_32_N"/>
</dbReference>
<keyword evidence="4" id="KW-0326">Glycosidase</keyword>
<evidence type="ECO:0000259" key="5">
    <source>
        <dbReference type="Pfam" id="PF00251"/>
    </source>
</evidence>
<dbReference type="PANTHER" id="PTHR43101:SF1">
    <property type="entry name" value="BETA-FRUCTOSIDASE"/>
    <property type="match status" value="1"/>
</dbReference>
<dbReference type="HOGENOM" id="CLU_042071_0_0_9"/>
<protein>
    <recommendedName>
        <fullName evidence="2">beta-fructofuranosidase</fullName>
        <ecNumber evidence="2">3.2.1.26</ecNumber>
    </recommendedName>
</protein>
<dbReference type="SMART" id="SM00640">
    <property type="entry name" value="Glyco_32"/>
    <property type="match status" value="1"/>
</dbReference>
<name>C4GDD6_9FIRM</name>